<gene>
    <name evidence="6" type="ORF">FBZ90_11721</name>
</gene>
<dbReference type="InterPro" id="IPR000843">
    <property type="entry name" value="HTH_LacI"/>
</dbReference>
<accession>A0A560GSN0</accession>
<dbReference type="AlphaFoldDB" id="A0A560GSN0"/>
<feature type="region of interest" description="Disordered" evidence="4">
    <location>
        <begin position="1"/>
        <end position="25"/>
    </location>
</feature>
<dbReference type="Pfam" id="PF00356">
    <property type="entry name" value="LacI"/>
    <property type="match status" value="1"/>
</dbReference>
<dbReference type="InterPro" id="IPR010982">
    <property type="entry name" value="Lambda_DNA-bd_dom_sf"/>
</dbReference>
<dbReference type="OrthoDB" id="7170131at2"/>
<dbReference type="Gene3D" id="3.40.50.2300">
    <property type="match status" value="2"/>
</dbReference>
<reference evidence="6 7" key="1">
    <citation type="submission" date="2019-06" db="EMBL/GenBank/DDBJ databases">
        <title>Genomic Encyclopedia of Type Strains, Phase IV (KMG-V): Genome sequencing to study the core and pangenomes of soil and plant-associated prokaryotes.</title>
        <authorList>
            <person name="Whitman W."/>
        </authorList>
    </citation>
    <scope>NUCLEOTIDE SEQUENCE [LARGE SCALE GENOMIC DNA]</scope>
    <source>
        <strain evidence="6 7">BR 11622</strain>
    </source>
</reference>
<evidence type="ECO:0000313" key="6">
    <source>
        <dbReference type="EMBL" id="TWB36460.1"/>
    </source>
</evidence>
<proteinExistence type="predicted"/>
<evidence type="ECO:0000256" key="3">
    <source>
        <dbReference type="ARBA" id="ARBA00023163"/>
    </source>
</evidence>
<dbReference type="InterPro" id="IPR028082">
    <property type="entry name" value="Peripla_BP_I"/>
</dbReference>
<dbReference type="Proteomes" id="UP000315751">
    <property type="component" value="Unassembled WGS sequence"/>
</dbReference>
<dbReference type="GO" id="GO:0003700">
    <property type="term" value="F:DNA-binding transcription factor activity"/>
    <property type="evidence" value="ECO:0007669"/>
    <property type="project" value="TreeGrafter"/>
</dbReference>
<dbReference type="CDD" id="cd01392">
    <property type="entry name" value="HTH_LacI"/>
    <property type="match status" value="1"/>
</dbReference>
<dbReference type="CDD" id="cd06295">
    <property type="entry name" value="PBP1_CelR"/>
    <property type="match status" value="1"/>
</dbReference>
<evidence type="ECO:0000259" key="5">
    <source>
        <dbReference type="PROSITE" id="PS50932"/>
    </source>
</evidence>
<dbReference type="EMBL" id="VITR01000017">
    <property type="protein sequence ID" value="TWB36460.1"/>
    <property type="molecule type" value="Genomic_DNA"/>
</dbReference>
<keyword evidence="1" id="KW-0805">Transcription regulation</keyword>
<sequence>MADKPAIAATTHSDATPDGAQPRAKTGAVKMDDIARMAGVSKSTVSRALSGSPLVNEETRARIQVLVDSHSYRVDTRAQGLRKGRTHTIAVVIPLLHEHDQPISDPFFLELLGHIADAVADHGYDLLLSKIGPGRASGMADLVDTGRVDGLIAIGQSTAHLGLERLADRNLPLVVWGAQLPEQHYVTVGSDNKAGAERAVAHLIAQGRRRIVFLGQRTVPEMRLRHDGYVAALAAAGIEPDPALDVPTRFASAAALTAMRSLICGGATFDAVFACSDVIAISAIRALQDQGLRVPEDVAVVGYDDVQMAAFYNPALTTVRQDTATGGRLLVDLLFAQIAGRPTRSVMLPTELVVRASSGVVSGTTTPGPR</sequence>
<protein>
    <submittedName>
        <fullName evidence="6">LacI family transcriptional regulator</fullName>
    </submittedName>
</protein>
<evidence type="ECO:0000256" key="4">
    <source>
        <dbReference type="SAM" id="MobiDB-lite"/>
    </source>
</evidence>
<evidence type="ECO:0000256" key="2">
    <source>
        <dbReference type="ARBA" id="ARBA00023125"/>
    </source>
</evidence>
<keyword evidence="3" id="KW-0804">Transcription</keyword>
<dbReference type="InterPro" id="IPR046335">
    <property type="entry name" value="LacI/GalR-like_sensor"/>
</dbReference>
<name>A0A560GSN0_9PROT</name>
<dbReference type="GO" id="GO:0000976">
    <property type="term" value="F:transcription cis-regulatory region binding"/>
    <property type="evidence" value="ECO:0007669"/>
    <property type="project" value="TreeGrafter"/>
</dbReference>
<evidence type="ECO:0000256" key="1">
    <source>
        <dbReference type="ARBA" id="ARBA00023015"/>
    </source>
</evidence>
<feature type="domain" description="HTH lacI-type" evidence="5">
    <location>
        <begin position="29"/>
        <end position="83"/>
    </location>
</feature>
<dbReference type="RefSeq" id="WP_145735395.1">
    <property type="nucleotide sequence ID" value="NZ_VITR01000017.1"/>
</dbReference>
<dbReference type="Pfam" id="PF13377">
    <property type="entry name" value="Peripla_BP_3"/>
    <property type="match status" value="1"/>
</dbReference>
<dbReference type="PROSITE" id="PS00356">
    <property type="entry name" value="HTH_LACI_1"/>
    <property type="match status" value="1"/>
</dbReference>
<dbReference type="PANTHER" id="PTHR30146">
    <property type="entry name" value="LACI-RELATED TRANSCRIPTIONAL REPRESSOR"/>
    <property type="match status" value="1"/>
</dbReference>
<organism evidence="6 7">
    <name type="scientific">Nitrospirillum amazonense</name>
    <dbReference type="NCBI Taxonomy" id="28077"/>
    <lineage>
        <taxon>Bacteria</taxon>
        <taxon>Pseudomonadati</taxon>
        <taxon>Pseudomonadota</taxon>
        <taxon>Alphaproteobacteria</taxon>
        <taxon>Rhodospirillales</taxon>
        <taxon>Azospirillaceae</taxon>
        <taxon>Nitrospirillum</taxon>
    </lineage>
</organism>
<dbReference type="SUPFAM" id="SSF53822">
    <property type="entry name" value="Periplasmic binding protein-like I"/>
    <property type="match status" value="1"/>
</dbReference>
<dbReference type="SUPFAM" id="SSF47413">
    <property type="entry name" value="lambda repressor-like DNA-binding domains"/>
    <property type="match status" value="1"/>
</dbReference>
<dbReference type="PANTHER" id="PTHR30146:SF120">
    <property type="entry name" value="ALANINE RACEMASE"/>
    <property type="match status" value="1"/>
</dbReference>
<dbReference type="Gene3D" id="1.10.260.40">
    <property type="entry name" value="lambda repressor-like DNA-binding domains"/>
    <property type="match status" value="1"/>
</dbReference>
<keyword evidence="2" id="KW-0238">DNA-binding</keyword>
<evidence type="ECO:0000313" key="7">
    <source>
        <dbReference type="Proteomes" id="UP000315751"/>
    </source>
</evidence>
<comment type="caution">
    <text evidence="6">The sequence shown here is derived from an EMBL/GenBank/DDBJ whole genome shotgun (WGS) entry which is preliminary data.</text>
</comment>
<dbReference type="SMART" id="SM00354">
    <property type="entry name" value="HTH_LACI"/>
    <property type="match status" value="1"/>
</dbReference>
<keyword evidence="7" id="KW-1185">Reference proteome</keyword>
<dbReference type="PROSITE" id="PS50932">
    <property type="entry name" value="HTH_LACI_2"/>
    <property type="match status" value="1"/>
</dbReference>